<accession>A0A0G0P2M5</accession>
<proteinExistence type="predicted"/>
<evidence type="ECO:0000313" key="2">
    <source>
        <dbReference type="Proteomes" id="UP000034774"/>
    </source>
</evidence>
<dbReference type="STRING" id="1618572.UT17_C0002G0012"/>
<reference evidence="1 2" key="1">
    <citation type="journal article" date="2015" name="Nature">
        <title>rRNA introns, odd ribosomes, and small enigmatic genomes across a large radiation of phyla.</title>
        <authorList>
            <person name="Brown C.T."/>
            <person name="Hug L.A."/>
            <person name="Thomas B.C."/>
            <person name="Sharon I."/>
            <person name="Castelle C.J."/>
            <person name="Singh A."/>
            <person name="Wilkins M.J."/>
            <person name="Williams K.H."/>
            <person name="Banfield J.F."/>
        </authorList>
    </citation>
    <scope>NUCLEOTIDE SEQUENCE [LARGE SCALE GENOMIC DNA]</scope>
</reference>
<protein>
    <submittedName>
        <fullName evidence="1">Uncharacterized protein</fullName>
    </submittedName>
</protein>
<gene>
    <name evidence="1" type="ORF">UT17_C0002G0012</name>
</gene>
<evidence type="ECO:0000313" key="1">
    <source>
        <dbReference type="EMBL" id="KKQ92349.1"/>
    </source>
</evidence>
<organism evidence="1 2">
    <name type="scientific">Candidatus Woesebacteria bacterium GW2011_GWB1_39_10</name>
    <dbReference type="NCBI Taxonomy" id="1618572"/>
    <lineage>
        <taxon>Bacteria</taxon>
        <taxon>Candidatus Woeseibacteriota</taxon>
    </lineage>
</organism>
<comment type="caution">
    <text evidence="1">The sequence shown here is derived from an EMBL/GenBank/DDBJ whole genome shotgun (WGS) entry which is preliminary data.</text>
</comment>
<dbReference type="Proteomes" id="UP000034774">
    <property type="component" value="Unassembled WGS sequence"/>
</dbReference>
<dbReference type="AlphaFoldDB" id="A0A0G0P2M5"/>
<name>A0A0G0P2M5_9BACT</name>
<dbReference type="EMBL" id="LBVU01000002">
    <property type="protein sequence ID" value="KKQ92349.1"/>
    <property type="molecule type" value="Genomic_DNA"/>
</dbReference>
<sequence>MAEQSFPTNLWDDFDERVDQVKHLLDDEGFVEHLNTTFIVDSRVDGQREYKKFEIEMGREAMIDAQKEDLLLDF</sequence>